<name>A0A1V3XLI7_MYCKA</name>
<evidence type="ECO:0000313" key="1">
    <source>
        <dbReference type="EMBL" id="OOK80075.1"/>
    </source>
</evidence>
<proteinExistence type="predicted"/>
<dbReference type="AlphaFoldDB" id="A0A1V3XLI7"/>
<sequence>MTGAAGIGLATLAADGSVLDTWFPAPELTESDSSGTSRLALSDIPPSWSRWSAATTIAAPKSSRSAPSSARWTMSPPTRTTPTFGCICCRTDWWRRTG</sequence>
<protein>
    <submittedName>
        <fullName evidence="1">Putative 2,3,4,5-tetrahydropyridine-2,6-dicarboxylate N-succinyltransferase</fullName>
    </submittedName>
</protein>
<dbReference type="Proteomes" id="UP000188532">
    <property type="component" value="Unassembled WGS sequence"/>
</dbReference>
<reference evidence="1 2" key="1">
    <citation type="submission" date="2017-02" db="EMBL/GenBank/DDBJ databases">
        <title>Complete genome sequences of Mycobacterium kansasii strains isolated from rhesus macaques.</title>
        <authorList>
            <person name="Panda A."/>
            <person name="Nagaraj S."/>
            <person name="Zhao X."/>
            <person name="Tettelin H."/>
            <person name="Detolla L.J."/>
        </authorList>
    </citation>
    <scope>NUCLEOTIDE SEQUENCE [LARGE SCALE GENOMIC DNA]</scope>
    <source>
        <strain evidence="1 2">11-3469</strain>
    </source>
</reference>
<keyword evidence="1" id="KW-0808">Transferase</keyword>
<organism evidence="1 2">
    <name type="scientific">Mycobacterium kansasii</name>
    <dbReference type="NCBI Taxonomy" id="1768"/>
    <lineage>
        <taxon>Bacteria</taxon>
        <taxon>Bacillati</taxon>
        <taxon>Actinomycetota</taxon>
        <taxon>Actinomycetes</taxon>
        <taxon>Mycobacteriales</taxon>
        <taxon>Mycobacteriaceae</taxon>
        <taxon>Mycobacterium</taxon>
    </lineage>
</organism>
<dbReference type="EMBL" id="MVBN01000002">
    <property type="protein sequence ID" value="OOK80075.1"/>
    <property type="molecule type" value="Genomic_DNA"/>
</dbReference>
<accession>A0A1V3XLI7</accession>
<evidence type="ECO:0000313" key="2">
    <source>
        <dbReference type="Proteomes" id="UP000188532"/>
    </source>
</evidence>
<dbReference type="Gene3D" id="3.30.70.2010">
    <property type="match status" value="1"/>
</dbReference>
<comment type="caution">
    <text evidence="1">The sequence shown here is derived from an EMBL/GenBank/DDBJ whole genome shotgun (WGS) entry which is preliminary data.</text>
</comment>
<dbReference type="GO" id="GO:0016740">
    <property type="term" value="F:transferase activity"/>
    <property type="evidence" value="ECO:0007669"/>
    <property type="project" value="UniProtKB-KW"/>
</dbReference>
<gene>
    <name evidence="1" type="ORF">BZL29_2311</name>
</gene>